<name>A0A1X2HYQ2_9FUNG</name>
<dbReference type="Pfam" id="PF06985">
    <property type="entry name" value="HET"/>
    <property type="match status" value="1"/>
</dbReference>
<dbReference type="InterPro" id="IPR010730">
    <property type="entry name" value="HET"/>
</dbReference>
<dbReference type="Proteomes" id="UP000193560">
    <property type="component" value="Unassembled WGS sequence"/>
</dbReference>
<feature type="domain" description="Heterokaryon incompatibility" evidence="2">
    <location>
        <begin position="59"/>
        <end position="126"/>
    </location>
</feature>
<protein>
    <recommendedName>
        <fullName evidence="2">Heterokaryon incompatibility domain-containing protein</fullName>
    </recommendedName>
</protein>
<evidence type="ECO:0000259" key="2">
    <source>
        <dbReference type="Pfam" id="PF06985"/>
    </source>
</evidence>
<feature type="region of interest" description="Disordered" evidence="1">
    <location>
        <begin position="1"/>
        <end position="21"/>
    </location>
</feature>
<organism evidence="3 4">
    <name type="scientific">Absidia repens</name>
    <dbReference type="NCBI Taxonomy" id="90262"/>
    <lineage>
        <taxon>Eukaryota</taxon>
        <taxon>Fungi</taxon>
        <taxon>Fungi incertae sedis</taxon>
        <taxon>Mucoromycota</taxon>
        <taxon>Mucoromycotina</taxon>
        <taxon>Mucoromycetes</taxon>
        <taxon>Mucorales</taxon>
        <taxon>Cunninghamellaceae</taxon>
        <taxon>Absidia</taxon>
    </lineage>
</organism>
<reference evidence="3 4" key="1">
    <citation type="submission" date="2016-07" db="EMBL/GenBank/DDBJ databases">
        <title>Pervasive Adenine N6-methylation of Active Genes in Fungi.</title>
        <authorList>
            <consortium name="DOE Joint Genome Institute"/>
            <person name="Mondo S.J."/>
            <person name="Dannebaum R.O."/>
            <person name="Kuo R.C."/>
            <person name="Labutti K."/>
            <person name="Haridas S."/>
            <person name="Kuo A."/>
            <person name="Salamov A."/>
            <person name="Ahrendt S.R."/>
            <person name="Lipzen A."/>
            <person name="Sullivan W."/>
            <person name="Andreopoulos W.B."/>
            <person name="Clum A."/>
            <person name="Lindquist E."/>
            <person name="Daum C."/>
            <person name="Ramamoorthy G.K."/>
            <person name="Gryganskyi A."/>
            <person name="Culley D."/>
            <person name="Magnuson J.K."/>
            <person name="James T.Y."/>
            <person name="O'Malley M.A."/>
            <person name="Stajich J.E."/>
            <person name="Spatafora J.W."/>
            <person name="Visel A."/>
            <person name="Grigoriev I.V."/>
        </authorList>
    </citation>
    <scope>NUCLEOTIDE SEQUENCE [LARGE SCALE GENOMIC DNA]</scope>
    <source>
        <strain evidence="3 4">NRRL 1336</strain>
    </source>
</reference>
<proteinExistence type="predicted"/>
<dbReference type="OrthoDB" id="3553147at2759"/>
<comment type="caution">
    <text evidence="3">The sequence shown here is derived from an EMBL/GenBank/DDBJ whole genome shotgun (WGS) entry which is preliminary data.</text>
</comment>
<dbReference type="EMBL" id="MCGE01000043">
    <property type="protein sequence ID" value="ORZ05592.1"/>
    <property type="molecule type" value="Genomic_DNA"/>
</dbReference>
<accession>A0A1X2HYQ2</accession>
<keyword evidence="4" id="KW-1185">Reference proteome</keyword>
<evidence type="ECO:0000256" key="1">
    <source>
        <dbReference type="SAM" id="MobiDB-lite"/>
    </source>
</evidence>
<sequence length="133" mass="15346">MTRGEGGEEEETTADQVVKDQPTEENPFQVVLIDIKKAAKENVIHCIEKPLMGTDDLKFVAISYRWGELQETTVDTQLGYLTSITSFDLDSFFLLCRTMTEEVHLKHMDYVWVDAICVDQTNDERRKAPRFIK</sequence>
<dbReference type="AlphaFoldDB" id="A0A1X2HYQ2"/>
<evidence type="ECO:0000313" key="3">
    <source>
        <dbReference type="EMBL" id="ORZ05592.1"/>
    </source>
</evidence>
<evidence type="ECO:0000313" key="4">
    <source>
        <dbReference type="Proteomes" id="UP000193560"/>
    </source>
</evidence>
<gene>
    <name evidence="3" type="ORF">BCR42DRAFT_496600</name>
</gene>